<dbReference type="RefSeq" id="WP_379830158.1">
    <property type="nucleotide sequence ID" value="NZ_JBHUHU010000002.1"/>
</dbReference>
<dbReference type="EMBL" id="JBHUHU010000002">
    <property type="protein sequence ID" value="MFD2099397.1"/>
    <property type="molecule type" value="Genomic_DNA"/>
</dbReference>
<evidence type="ECO:0000313" key="3">
    <source>
        <dbReference type="Proteomes" id="UP001597342"/>
    </source>
</evidence>
<reference evidence="3" key="1">
    <citation type="journal article" date="2019" name="Int. J. Syst. Evol. Microbiol.">
        <title>The Global Catalogue of Microorganisms (GCM) 10K type strain sequencing project: providing services to taxonomists for standard genome sequencing and annotation.</title>
        <authorList>
            <consortium name="The Broad Institute Genomics Platform"/>
            <consortium name="The Broad Institute Genome Sequencing Center for Infectious Disease"/>
            <person name="Wu L."/>
            <person name="Ma J."/>
        </authorList>
    </citation>
    <scope>NUCLEOTIDE SEQUENCE [LARGE SCALE GENOMIC DNA]</scope>
    <source>
        <strain evidence="3">JCM 3389</strain>
    </source>
</reference>
<evidence type="ECO:0008006" key="4">
    <source>
        <dbReference type="Google" id="ProtNLM"/>
    </source>
</evidence>
<evidence type="ECO:0000256" key="1">
    <source>
        <dbReference type="SAM" id="Phobius"/>
    </source>
</evidence>
<proteinExistence type="predicted"/>
<keyword evidence="1" id="KW-1133">Transmembrane helix</keyword>
<organism evidence="2 3">
    <name type="scientific">Flagellimonas iocasae</name>
    <dbReference type="NCBI Taxonomy" id="2055905"/>
    <lineage>
        <taxon>Bacteria</taxon>
        <taxon>Pseudomonadati</taxon>
        <taxon>Bacteroidota</taxon>
        <taxon>Flavobacteriia</taxon>
        <taxon>Flavobacteriales</taxon>
        <taxon>Flavobacteriaceae</taxon>
        <taxon>Flagellimonas</taxon>
    </lineage>
</organism>
<feature type="transmembrane region" description="Helical" evidence="1">
    <location>
        <begin position="42"/>
        <end position="63"/>
    </location>
</feature>
<keyword evidence="3" id="KW-1185">Reference proteome</keyword>
<name>A0ABW4XVH3_9FLAO</name>
<dbReference type="Proteomes" id="UP001597342">
    <property type="component" value="Unassembled WGS sequence"/>
</dbReference>
<comment type="caution">
    <text evidence="2">The sequence shown here is derived from an EMBL/GenBank/DDBJ whole genome shotgun (WGS) entry which is preliminary data.</text>
</comment>
<keyword evidence="1" id="KW-0812">Transmembrane</keyword>
<accession>A0ABW4XVH3</accession>
<protein>
    <recommendedName>
        <fullName evidence="4">Anti-sigma factor</fullName>
    </recommendedName>
</protein>
<keyword evidence="1" id="KW-0472">Membrane</keyword>
<sequence>MDKLEKHIKQKLEERTITPSKGAWDKIASKVKEQPQRKRNSWFPYAIAASVVGIVFLSVLFFADSNPKMEQTEVVETGTQIESKAQQEVTTVDESGQKVDSQYSDVEIESKIPGKREEPIPEPSTYNLAVANQETEQPLRDEIELNSDTLIAQKVEEVVAQVTLMESLNRDVTDAEVDSLLRAAQRDILTDRLFTNGQSVDASALLAEVEDELDESFRDQIFDALKSGYFKLRTAVADRNK</sequence>
<evidence type="ECO:0000313" key="2">
    <source>
        <dbReference type="EMBL" id="MFD2099397.1"/>
    </source>
</evidence>
<gene>
    <name evidence="2" type="ORF">ACFSJE_06400</name>
</gene>